<dbReference type="InterPro" id="IPR002933">
    <property type="entry name" value="Peptidase_M20"/>
</dbReference>
<dbReference type="EC" id="3.4.13.-" evidence="9"/>
<keyword evidence="6" id="KW-0862">Zinc</keyword>
<dbReference type="InterPro" id="IPR036264">
    <property type="entry name" value="Bact_exopeptidase_dim_dom"/>
</dbReference>
<evidence type="ECO:0000256" key="5">
    <source>
        <dbReference type="ARBA" id="ARBA00022801"/>
    </source>
</evidence>
<proteinExistence type="inferred from homology"/>
<dbReference type="Proteomes" id="UP001597252">
    <property type="component" value="Unassembled WGS sequence"/>
</dbReference>
<dbReference type="RefSeq" id="WP_225419520.1">
    <property type="nucleotide sequence ID" value="NZ_JBHTON010000052.1"/>
</dbReference>
<evidence type="ECO:0000256" key="1">
    <source>
        <dbReference type="ARBA" id="ARBA00001947"/>
    </source>
</evidence>
<evidence type="ECO:0000256" key="4">
    <source>
        <dbReference type="ARBA" id="ARBA00022723"/>
    </source>
</evidence>
<dbReference type="Pfam" id="PF01546">
    <property type="entry name" value="Peptidase_M20"/>
    <property type="match status" value="1"/>
</dbReference>
<evidence type="ECO:0000256" key="3">
    <source>
        <dbReference type="ARBA" id="ARBA00022670"/>
    </source>
</evidence>
<dbReference type="NCBIfam" id="TIGR01887">
    <property type="entry name" value="dipeptidaselike"/>
    <property type="match status" value="1"/>
</dbReference>
<dbReference type="PANTHER" id="PTHR43808">
    <property type="entry name" value="ACETYLORNITHINE DEACETYLASE"/>
    <property type="match status" value="1"/>
</dbReference>
<keyword evidence="5 9" id="KW-0378">Hydrolase</keyword>
<dbReference type="InterPro" id="IPR001261">
    <property type="entry name" value="ArgE/DapE_CS"/>
</dbReference>
<accession>A0ABW4EA31</accession>
<organism evidence="9 10">
    <name type="scientific">Lacticaseibacillus baoqingensis</name>
    <dbReference type="NCBI Taxonomy" id="2486013"/>
    <lineage>
        <taxon>Bacteria</taxon>
        <taxon>Bacillati</taxon>
        <taxon>Bacillota</taxon>
        <taxon>Bacilli</taxon>
        <taxon>Lactobacillales</taxon>
        <taxon>Lactobacillaceae</taxon>
        <taxon>Lacticaseibacillus</taxon>
    </lineage>
</organism>
<keyword evidence="4" id="KW-0479">Metal-binding</keyword>
<evidence type="ECO:0000256" key="7">
    <source>
        <dbReference type="ARBA" id="ARBA00022997"/>
    </source>
</evidence>
<dbReference type="SUPFAM" id="SSF53187">
    <property type="entry name" value="Zn-dependent exopeptidases"/>
    <property type="match status" value="1"/>
</dbReference>
<protein>
    <submittedName>
        <fullName evidence="9">Sapep family Mn(2+)-dependent dipeptidase</fullName>
        <ecNumber evidence="9">3.4.13.-</ecNumber>
    </submittedName>
</protein>
<evidence type="ECO:0000256" key="6">
    <source>
        <dbReference type="ARBA" id="ARBA00022833"/>
    </source>
</evidence>
<gene>
    <name evidence="9" type="ORF">ACFQ5J_12345</name>
</gene>
<dbReference type="EMBL" id="JBHTON010000052">
    <property type="protein sequence ID" value="MFD1486013.1"/>
    <property type="molecule type" value="Genomic_DNA"/>
</dbReference>
<dbReference type="PANTHER" id="PTHR43808:SF31">
    <property type="entry name" value="N-ACETYL-L-CITRULLINE DEACETYLASE"/>
    <property type="match status" value="1"/>
</dbReference>
<evidence type="ECO:0000313" key="9">
    <source>
        <dbReference type="EMBL" id="MFD1486013.1"/>
    </source>
</evidence>
<sequence>MDSRIKPVVALHWEAFIADLAEMIQVESVRGAAADAAPFGSGPKQALALVAQMGQAYGFKTGIVNDAMAYVQWGDDDTDYLGIVGHLDVVAAGSGWHTPPFELTRHNGTLYGRGVLDNKGPIMACLYGMKLLCNMGFQPAKTIRLIFGSDEESGCADVPLYLEHEAPPQFGFTPDGKYPVVYGERGIVNYALDTTLPAAAALGPIVGEQAKDHVPDQLSTTLAGQVFKAIGKRAPTNAPELGVNALTELAKQIVAAKLGPEALQAYFAWIVTHLADQHHGQGLDLALEDADSGALIMTPYRLSKTAAGLRLGLAIRYPVSVSEATVTARLQSSLPPQTQLQVLRRLPGVMHDQTRPEIQTLSAVYGAVTGLNPTPVTTTGATYARVMPNILAFGPSFPGQKGIAHKQDEWMTEDDLAKNMQIYMQSMLALTKG</sequence>
<dbReference type="Gene3D" id="3.40.630.10">
    <property type="entry name" value="Zn peptidases"/>
    <property type="match status" value="2"/>
</dbReference>
<name>A0ABW4EA31_9LACO</name>
<comment type="similarity">
    <text evidence="2">Belongs to the peptidase M20A family.</text>
</comment>
<keyword evidence="3" id="KW-0645">Protease</keyword>
<keyword evidence="10" id="KW-1185">Reference proteome</keyword>
<dbReference type="GO" id="GO:0016805">
    <property type="term" value="F:dipeptidase activity"/>
    <property type="evidence" value="ECO:0007669"/>
    <property type="project" value="UniProtKB-KW"/>
</dbReference>
<dbReference type="PROSITE" id="PS00758">
    <property type="entry name" value="ARGE_DAPE_CPG2_1"/>
    <property type="match status" value="1"/>
</dbReference>
<evidence type="ECO:0000256" key="2">
    <source>
        <dbReference type="ARBA" id="ARBA00006247"/>
    </source>
</evidence>
<comment type="cofactor">
    <cofactor evidence="1">
        <name>Zn(2+)</name>
        <dbReference type="ChEBI" id="CHEBI:29105"/>
    </cofactor>
</comment>
<comment type="caution">
    <text evidence="9">The sequence shown here is derived from an EMBL/GenBank/DDBJ whole genome shotgun (WGS) entry which is preliminary data.</text>
</comment>
<keyword evidence="7 9" id="KW-0224">Dipeptidase</keyword>
<dbReference type="InterPro" id="IPR010964">
    <property type="entry name" value="M20A_pepV-rel"/>
</dbReference>
<keyword evidence="8" id="KW-0482">Metalloprotease</keyword>
<dbReference type="InterPro" id="IPR050072">
    <property type="entry name" value="Peptidase_M20A"/>
</dbReference>
<reference evidence="10" key="1">
    <citation type="journal article" date="2019" name="Int. J. Syst. Evol. Microbiol.">
        <title>The Global Catalogue of Microorganisms (GCM) 10K type strain sequencing project: providing services to taxonomists for standard genome sequencing and annotation.</title>
        <authorList>
            <consortium name="The Broad Institute Genomics Platform"/>
            <consortium name="The Broad Institute Genome Sequencing Center for Infectious Disease"/>
            <person name="Wu L."/>
            <person name="Ma J."/>
        </authorList>
    </citation>
    <scope>NUCLEOTIDE SEQUENCE [LARGE SCALE GENOMIC DNA]</scope>
    <source>
        <strain evidence="10">CCM 8903</strain>
    </source>
</reference>
<evidence type="ECO:0000313" key="10">
    <source>
        <dbReference type="Proteomes" id="UP001597252"/>
    </source>
</evidence>
<evidence type="ECO:0000256" key="8">
    <source>
        <dbReference type="ARBA" id="ARBA00023049"/>
    </source>
</evidence>
<dbReference type="SUPFAM" id="SSF55031">
    <property type="entry name" value="Bacterial exopeptidase dimerisation domain"/>
    <property type="match status" value="1"/>
</dbReference>